<feature type="transmembrane region" description="Helical" evidence="1">
    <location>
        <begin position="64"/>
        <end position="85"/>
    </location>
</feature>
<feature type="non-terminal residue" evidence="2">
    <location>
        <position position="181"/>
    </location>
</feature>
<reference evidence="3" key="1">
    <citation type="submission" date="2022-10" db="EMBL/GenBank/DDBJ databases">
        <title>Genome assembly of Pristionchus species.</title>
        <authorList>
            <person name="Yoshida K."/>
            <person name="Sommer R.J."/>
        </authorList>
    </citation>
    <scope>NUCLEOTIDE SEQUENCE [LARGE SCALE GENOMIC DNA]</scope>
    <source>
        <strain evidence="3">RS5460</strain>
    </source>
</reference>
<gene>
    <name evidence="2" type="ORF">PMAYCL1PPCAC_32103</name>
</gene>
<accession>A0AAN5DE79</accession>
<dbReference type="Gene3D" id="1.20.1250.20">
    <property type="entry name" value="MFS general substrate transporter like domains"/>
    <property type="match status" value="1"/>
</dbReference>
<dbReference type="InterPro" id="IPR036259">
    <property type="entry name" value="MFS_trans_sf"/>
</dbReference>
<keyword evidence="1" id="KW-1133">Transmembrane helix</keyword>
<sequence>MGTYFVLQFLGTFSPQYFSFVLGYSPTLSGTLIIIPTVAIMPVKLITGLISDRLTAITEVGKMRLFNSISSFGGALFFALAIFVSPSDDSLAAKAFIMVPFVLYAFTSCGFSKSAVMIAREHSPFVFSLMHITNMISMLGATFFIPLITPDNTYNQLLVTSNVVFVIFVKAEPEEWALLEV</sequence>
<evidence type="ECO:0008006" key="4">
    <source>
        <dbReference type="Google" id="ProtNLM"/>
    </source>
</evidence>
<comment type="caution">
    <text evidence="2">The sequence shown here is derived from an EMBL/GenBank/DDBJ whole genome shotgun (WGS) entry which is preliminary data.</text>
</comment>
<dbReference type="GO" id="GO:0016020">
    <property type="term" value="C:membrane"/>
    <property type="evidence" value="ECO:0007669"/>
    <property type="project" value="TreeGrafter"/>
</dbReference>
<keyword evidence="1" id="KW-0472">Membrane</keyword>
<evidence type="ECO:0000313" key="2">
    <source>
        <dbReference type="EMBL" id="GMR61908.1"/>
    </source>
</evidence>
<dbReference type="AlphaFoldDB" id="A0AAN5DE79"/>
<feature type="transmembrane region" description="Helical" evidence="1">
    <location>
        <begin position="20"/>
        <end position="43"/>
    </location>
</feature>
<organism evidence="2 3">
    <name type="scientific">Pristionchus mayeri</name>
    <dbReference type="NCBI Taxonomy" id="1317129"/>
    <lineage>
        <taxon>Eukaryota</taxon>
        <taxon>Metazoa</taxon>
        <taxon>Ecdysozoa</taxon>
        <taxon>Nematoda</taxon>
        <taxon>Chromadorea</taxon>
        <taxon>Rhabditida</taxon>
        <taxon>Rhabditina</taxon>
        <taxon>Diplogasteromorpha</taxon>
        <taxon>Diplogasteroidea</taxon>
        <taxon>Neodiplogasteridae</taxon>
        <taxon>Pristionchus</taxon>
    </lineage>
</organism>
<feature type="transmembrane region" description="Helical" evidence="1">
    <location>
        <begin position="91"/>
        <end position="112"/>
    </location>
</feature>
<dbReference type="PANTHER" id="PTHR45757">
    <property type="entry name" value="PROTEIN CBG23364-RELATED"/>
    <property type="match status" value="1"/>
</dbReference>
<dbReference type="SUPFAM" id="SSF103473">
    <property type="entry name" value="MFS general substrate transporter"/>
    <property type="match status" value="1"/>
</dbReference>
<dbReference type="EMBL" id="BTRK01000006">
    <property type="protein sequence ID" value="GMR61908.1"/>
    <property type="molecule type" value="Genomic_DNA"/>
</dbReference>
<evidence type="ECO:0000313" key="3">
    <source>
        <dbReference type="Proteomes" id="UP001328107"/>
    </source>
</evidence>
<protein>
    <recommendedName>
        <fullName evidence="4">Membrane transporter</fullName>
    </recommendedName>
</protein>
<keyword evidence="3" id="KW-1185">Reference proteome</keyword>
<feature type="transmembrane region" description="Helical" evidence="1">
    <location>
        <begin position="124"/>
        <end position="148"/>
    </location>
</feature>
<dbReference type="Proteomes" id="UP001328107">
    <property type="component" value="Unassembled WGS sequence"/>
</dbReference>
<evidence type="ECO:0000256" key="1">
    <source>
        <dbReference type="SAM" id="Phobius"/>
    </source>
</evidence>
<proteinExistence type="predicted"/>
<dbReference type="PANTHER" id="PTHR45757:SF18">
    <property type="entry name" value="MAJOR FACILITATOR SUPERFAMILY (MFS) PROFILE DOMAIN-CONTAINING PROTEIN"/>
    <property type="match status" value="1"/>
</dbReference>
<keyword evidence="1" id="KW-0812">Transmembrane</keyword>
<name>A0AAN5DE79_9BILA</name>